<evidence type="ECO:0000313" key="10">
    <source>
        <dbReference type="Proteomes" id="UP000579647"/>
    </source>
</evidence>
<sequence>MSVLTHTATAQEPSEPTTGWIHACPKHRLEPGIGLAVLLPDGHQVALFTTRDHHLYAVDNLDPHTGATVISRGIVGDRAGEPTVASPMLKHVFSLTTGQSLDAPDVRLNTWPVRVDGENVQIATTPHPTQNACAPAQSTTRAEQGTP</sequence>
<feature type="region of interest" description="Disordered" evidence="7">
    <location>
        <begin position="124"/>
        <end position="147"/>
    </location>
</feature>
<evidence type="ECO:0000256" key="1">
    <source>
        <dbReference type="ARBA" id="ARBA00022714"/>
    </source>
</evidence>
<keyword evidence="2" id="KW-0479">Metal-binding</keyword>
<dbReference type="CDD" id="cd03529">
    <property type="entry name" value="Rieske_NirD"/>
    <property type="match status" value="1"/>
</dbReference>
<dbReference type="Pfam" id="PF13806">
    <property type="entry name" value="Rieske_2"/>
    <property type="match status" value="1"/>
</dbReference>
<evidence type="ECO:0000256" key="5">
    <source>
        <dbReference type="ARBA" id="ARBA00023014"/>
    </source>
</evidence>
<dbReference type="GO" id="GO:0051537">
    <property type="term" value="F:2 iron, 2 sulfur cluster binding"/>
    <property type="evidence" value="ECO:0007669"/>
    <property type="project" value="UniProtKB-KW"/>
</dbReference>
<keyword evidence="6" id="KW-0534">Nitrate assimilation</keyword>
<protein>
    <submittedName>
        <fullName evidence="9">Nitrite reductase (NADH) small subunit</fullName>
        <ecNumber evidence="9">1.7.1.15</ecNumber>
    </submittedName>
</protein>
<evidence type="ECO:0000256" key="3">
    <source>
        <dbReference type="ARBA" id="ARBA00023002"/>
    </source>
</evidence>
<feature type="domain" description="Rieske" evidence="8">
    <location>
        <begin position="21"/>
        <end position="122"/>
    </location>
</feature>
<evidence type="ECO:0000256" key="7">
    <source>
        <dbReference type="SAM" id="MobiDB-lite"/>
    </source>
</evidence>
<organism evidence="9 10">
    <name type="scientific">Nocardiopsis metallicus</name>
    <dbReference type="NCBI Taxonomy" id="179819"/>
    <lineage>
        <taxon>Bacteria</taxon>
        <taxon>Bacillati</taxon>
        <taxon>Actinomycetota</taxon>
        <taxon>Actinomycetes</taxon>
        <taxon>Streptosporangiales</taxon>
        <taxon>Nocardiopsidaceae</taxon>
        <taxon>Nocardiopsis</taxon>
    </lineage>
</organism>
<dbReference type="GO" id="GO:0046872">
    <property type="term" value="F:metal ion binding"/>
    <property type="evidence" value="ECO:0007669"/>
    <property type="project" value="UniProtKB-KW"/>
</dbReference>
<dbReference type="SUPFAM" id="SSF50022">
    <property type="entry name" value="ISP domain"/>
    <property type="match status" value="1"/>
</dbReference>
<dbReference type="PROSITE" id="PS51296">
    <property type="entry name" value="RIESKE"/>
    <property type="match status" value="1"/>
</dbReference>
<dbReference type="Proteomes" id="UP000579647">
    <property type="component" value="Unassembled WGS sequence"/>
</dbReference>
<dbReference type="NCBIfam" id="TIGR02378">
    <property type="entry name" value="nirD_assim_sml"/>
    <property type="match status" value="1"/>
</dbReference>
<evidence type="ECO:0000256" key="4">
    <source>
        <dbReference type="ARBA" id="ARBA00023004"/>
    </source>
</evidence>
<keyword evidence="5" id="KW-0411">Iron-sulfur</keyword>
<dbReference type="GO" id="GO:0004497">
    <property type="term" value="F:monooxygenase activity"/>
    <property type="evidence" value="ECO:0007669"/>
    <property type="project" value="UniProtKB-ARBA"/>
</dbReference>
<evidence type="ECO:0000256" key="6">
    <source>
        <dbReference type="ARBA" id="ARBA00023063"/>
    </source>
</evidence>
<evidence type="ECO:0000259" key="8">
    <source>
        <dbReference type="PROSITE" id="PS51296"/>
    </source>
</evidence>
<dbReference type="GO" id="GO:0106316">
    <property type="term" value="F:nitrite reductase (NADH) activity"/>
    <property type="evidence" value="ECO:0007669"/>
    <property type="project" value="UniProtKB-EC"/>
</dbReference>
<name>A0A840WB29_9ACTN</name>
<proteinExistence type="predicted"/>
<dbReference type="PANTHER" id="PTHR40562:SF1">
    <property type="entry name" value="NITRITE REDUCTASE (NADH) SMALL SUBUNIT"/>
    <property type="match status" value="1"/>
</dbReference>
<dbReference type="InterPro" id="IPR036922">
    <property type="entry name" value="Rieske_2Fe-2S_sf"/>
</dbReference>
<dbReference type="RefSeq" id="WP_184363330.1">
    <property type="nucleotide sequence ID" value="NZ_BAAAKM010000043.1"/>
</dbReference>
<dbReference type="GO" id="GO:0016705">
    <property type="term" value="F:oxidoreductase activity, acting on paired donors, with incorporation or reduction of molecular oxygen"/>
    <property type="evidence" value="ECO:0007669"/>
    <property type="project" value="UniProtKB-ARBA"/>
</dbReference>
<dbReference type="PANTHER" id="PTHR40562">
    <property type="match status" value="1"/>
</dbReference>
<dbReference type="PROSITE" id="PS51300">
    <property type="entry name" value="NIRD"/>
    <property type="match status" value="1"/>
</dbReference>
<reference evidence="9 10" key="1">
    <citation type="submission" date="2020-08" db="EMBL/GenBank/DDBJ databases">
        <title>Sequencing the genomes of 1000 actinobacteria strains.</title>
        <authorList>
            <person name="Klenk H.-P."/>
        </authorList>
    </citation>
    <scope>NUCLEOTIDE SEQUENCE [LARGE SCALE GENOMIC DNA]</scope>
    <source>
        <strain evidence="9 10">DSM 44598</strain>
    </source>
</reference>
<dbReference type="InterPro" id="IPR017941">
    <property type="entry name" value="Rieske_2Fe-2S"/>
</dbReference>
<keyword evidence="10" id="KW-1185">Reference proteome</keyword>
<keyword evidence="1" id="KW-0001">2Fe-2S</keyword>
<dbReference type="EMBL" id="JACHDO010000001">
    <property type="protein sequence ID" value="MBB5490231.1"/>
    <property type="molecule type" value="Genomic_DNA"/>
</dbReference>
<gene>
    <name evidence="9" type="ORF">HNR07_001368</name>
</gene>
<dbReference type="AlphaFoldDB" id="A0A840WB29"/>
<comment type="caution">
    <text evidence="9">The sequence shown here is derived from an EMBL/GenBank/DDBJ whole genome shotgun (WGS) entry which is preliminary data.</text>
</comment>
<evidence type="ECO:0000256" key="2">
    <source>
        <dbReference type="ARBA" id="ARBA00022723"/>
    </source>
</evidence>
<dbReference type="EC" id="1.7.1.15" evidence="9"/>
<keyword evidence="3 9" id="KW-0560">Oxidoreductase</keyword>
<dbReference type="Gene3D" id="2.102.10.10">
    <property type="entry name" value="Rieske [2Fe-2S] iron-sulphur domain"/>
    <property type="match status" value="1"/>
</dbReference>
<accession>A0A840WB29</accession>
<keyword evidence="4" id="KW-0408">Iron</keyword>
<dbReference type="InterPro" id="IPR017881">
    <property type="entry name" value="NirD"/>
</dbReference>
<evidence type="ECO:0000313" key="9">
    <source>
        <dbReference type="EMBL" id="MBB5490231.1"/>
    </source>
</evidence>
<dbReference type="InterPro" id="IPR012748">
    <property type="entry name" value="Rieske-like_NirD"/>
</dbReference>
<dbReference type="GO" id="GO:0042128">
    <property type="term" value="P:nitrate assimilation"/>
    <property type="evidence" value="ECO:0007669"/>
    <property type="project" value="UniProtKB-KW"/>
</dbReference>